<dbReference type="PANTHER" id="PTHR43462:SF1">
    <property type="entry name" value="ALANYL-TRNA EDITING PROTEIN AARSD1"/>
    <property type="match status" value="1"/>
</dbReference>
<name>A0ABW6K9V9_9BACI</name>
<dbReference type="InterPro" id="IPR009000">
    <property type="entry name" value="Transl_B-barrel_sf"/>
</dbReference>
<dbReference type="InterPro" id="IPR018165">
    <property type="entry name" value="Ala-tRNA-synth_IIc_core"/>
</dbReference>
<dbReference type="EMBL" id="JBIACK010000001">
    <property type="protein sequence ID" value="MFE8699593.1"/>
    <property type="molecule type" value="Genomic_DNA"/>
</dbReference>
<dbReference type="Gene3D" id="3.10.310.40">
    <property type="match status" value="1"/>
</dbReference>
<dbReference type="InterPro" id="IPR012947">
    <property type="entry name" value="tRNA_SAD"/>
</dbReference>
<evidence type="ECO:0000256" key="3">
    <source>
        <dbReference type="ARBA" id="ARBA00022723"/>
    </source>
</evidence>
<protein>
    <submittedName>
        <fullName evidence="7">DHHA1 domain-containing protein</fullName>
    </submittedName>
</protein>
<sequence>MKDRLYYFDPYIKTFSAKVVKQGQDPTGDHFVVLSETAFYPTGGGQPHDIGKINQHDVINVEEVDGEVRHYTANPIPEDTNEITGEINWQRRFDHMQQHAGQHILSAAFVELYGFETVSFHLGKDYLTIDLDVDDIKEEILVQVESLANQIILENRPIETRWISKEEVTQYPLRKKPTVDENIRLVIIPEFDYNGCGGTHPNSTGEVQAIKILNWERQRKKIRVSFVCGNRVIHQLHQKNLVLTKLSQLLNAPESEMENALSRVLETKKELEKSLEEAQDNIMSHKVQVLIEQPMMFNEQLIIKDVLNDYSLQQLQKMARMVISRAKSANVFLVSKTMNKIQFVFSRGTASNLNMKQLAAELLQVIDGKGGGSESQAQGGGETNLSAEEFLSLTLEKLKG</sequence>
<gene>
    <name evidence="7" type="ORF">ACFYKX_03030</name>
</gene>
<keyword evidence="8" id="KW-1185">Reference proteome</keyword>
<comment type="caution">
    <text evidence="7">The sequence shown here is derived from an EMBL/GenBank/DDBJ whole genome shotgun (WGS) entry which is preliminary data.</text>
</comment>
<feature type="domain" description="Alanyl-transfer RNA synthetases family profile" evidence="6">
    <location>
        <begin position="1"/>
        <end position="238"/>
    </location>
</feature>
<dbReference type="SMART" id="SM00863">
    <property type="entry name" value="tRNA_SAD"/>
    <property type="match status" value="1"/>
</dbReference>
<proteinExistence type="predicted"/>
<accession>A0ABW6K9V9</accession>
<evidence type="ECO:0000313" key="8">
    <source>
        <dbReference type="Proteomes" id="UP001601059"/>
    </source>
</evidence>
<dbReference type="InterPro" id="IPR051335">
    <property type="entry name" value="Alanyl-tRNA_Editing_Enzymes"/>
</dbReference>
<reference evidence="7 8" key="1">
    <citation type="submission" date="2024-08" db="EMBL/GenBank/DDBJ databases">
        <title>Two novel Cytobacillus novel species.</title>
        <authorList>
            <person name="Liu G."/>
        </authorList>
    </citation>
    <scope>NUCLEOTIDE SEQUENCE [LARGE SCALE GENOMIC DNA]</scope>
    <source>
        <strain evidence="7 8">FJAT-54145</strain>
    </source>
</reference>
<dbReference type="PANTHER" id="PTHR43462">
    <property type="entry name" value="ALANYL-TRNA EDITING PROTEIN"/>
    <property type="match status" value="1"/>
</dbReference>
<dbReference type="Gene3D" id="2.40.30.130">
    <property type="match status" value="1"/>
</dbReference>
<keyword evidence="4" id="KW-0862">Zinc</keyword>
<comment type="cofactor">
    <cofactor evidence="1">
        <name>Zn(2+)</name>
        <dbReference type="ChEBI" id="CHEBI:29105"/>
    </cofactor>
</comment>
<dbReference type="SUPFAM" id="SSF55186">
    <property type="entry name" value="ThrRS/AlaRS common domain"/>
    <property type="match status" value="1"/>
</dbReference>
<dbReference type="Proteomes" id="UP001601059">
    <property type="component" value="Unassembled WGS sequence"/>
</dbReference>
<dbReference type="Gene3D" id="3.30.980.10">
    <property type="entry name" value="Threonyl-trna Synthetase, Chain A, domain 2"/>
    <property type="match status" value="1"/>
</dbReference>
<organism evidence="7 8">
    <name type="scientific">Cytobacillus spartinae</name>
    <dbReference type="NCBI Taxonomy" id="3299023"/>
    <lineage>
        <taxon>Bacteria</taxon>
        <taxon>Bacillati</taxon>
        <taxon>Bacillota</taxon>
        <taxon>Bacilli</taxon>
        <taxon>Bacillales</taxon>
        <taxon>Bacillaceae</taxon>
        <taxon>Cytobacillus</taxon>
    </lineage>
</organism>
<dbReference type="PROSITE" id="PS50860">
    <property type="entry name" value="AA_TRNA_LIGASE_II_ALA"/>
    <property type="match status" value="1"/>
</dbReference>
<evidence type="ECO:0000256" key="1">
    <source>
        <dbReference type="ARBA" id="ARBA00001947"/>
    </source>
</evidence>
<evidence type="ECO:0000256" key="2">
    <source>
        <dbReference type="ARBA" id="ARBA00004496"/>
    </source>
</evidence>
<evidence type="ECO:0000256" key="4">
    <source>
        <dbReference type="ARBA" id="ARBA00022833"/>
    </source>
</evidence>
<dbReference type="SUPFAM" id="SSF50447">
    <property type="entry name" value="Translation proteins"/>
    <property type="match status" value="1"/>
</dbReference>
<evidence type="ECO:0000256" key="5">
    <source>
        <dbReference type="SAM" id="Coils"/>
    </source>
</evidence>
<dbReference type="Pfam" id="PF02272">
    <property type="entry name" value="DHHA1"/>
    <property type="match status" value="1"/>
</dbReference>
<dbReference type="Pfam" id="PF07973">
    <property type="entry name" value="tRNA_SAD"/>
    <property type="match status" value="1"/>
</dbReference>
<evidence type="ECO:0000259" key="6">
    <source>
        <dbReference type="PROSITE" id="PS50860"/>
    </source>
</evidence>
<dbReference type="RefSeq" id="WP_389357917.1">
    <property type="nucleotide sequence ID" value="NZ_JBIACK010000001.1"/>
</dbReference>
<keyword evidence="3" id="KW-0479">Metal-binding</keyword>
<keyword evidence="5" id="KW-0175">Coiled coil</keyword>
<evidence type="ECO:0000313" key="7">
    <source>
        <dbReference type="EMBL" id="MFE8699593.1"/>
    </source>
</evidence>
<comment type="subcellular location">
    <subcellularLocation>
        <location evidence="2">Cytoplasm</location>
    </subcellularLocation>
</comment>
<feature type="coiled-coil region" evidence="5">
    <location>
        <begin position="254"/>
        <end position="288"/>
    </location>
</feature>
<dbReference type="InterPro" id="IPR003156">
    <property type="entry name" value="DHHA1_dom"/>
</dbReference>
<dbReference type="InterPro" id="IPR018163">
    <property type="entry name" value="Thr/Ala-tRNA-synth_IIc_edit"/>
</dbReference>